<keyword evidence="2" id="KW-1185">Reference proteome</keyword>
<comment type="caution">
    <text evidence="1">The sequence shown here is derived from an EMBL/GenBank/DDBJ whole genome shotgun (WGS) entry which is preliminary data.</text>
</comment>
<dbReference type="Proteomes" id="UP001428341">
    <property type="component" value="Unassembled WGS sequence"/>
</dbReference>
<accession>A0AAP0QCY4</accession>
<reference evidence="1 2" key="1">
    <citation type="submission" date="2024-05" db="EMBL/GenBank/DDBJ databases">
        <title>Haplotype-resolved chromosome-level genome assembly of Huyou (Citrus changshanensis).</title>
        <authorList>
            <person name="Miao C."/>
            <person name="Chen W."/>
            <person name="Wu Y."/>
            <person name="Wang L."/>
            <person name="Zhao S."/>
            <person name="Grierson D."/>
            <person name="Xu C."/>
            <person name="Chen K."/>
        </authorList>
    </citation>
    <scope>NUCLEOTIDE SEQUENCE [LARGE SCALE GENOMIC DNA]</scope>
    <source>
        <strain evidence="1">01-14</strain>
        <tissue evidence="1">Leaf</tissue>
    </source>
</reference>
<evidence type="ECO:0000313" key="2">
    <source>
        <dbReference type="Proteomes" id="UP001428341"/>
    </source>
</evidence>
<name>A0AAP0QCY4_9ROSI</name>
<proteinExistence type="predicted"/>
<dbReference type="EMBL" id="JBCGBO010000025">
    <property type="protein sequence ID" value="KAK9175386.1"/>
    <property type="molecule type" value="Genomic_DNA"/>
</dbReference>
<sequence length="227" mass="26427">MDIEVVVDSEVIKVGSIIPEQYTLKKLWDDIKDMMYEKPIRYVEKVKFRVMLPWQNSEEVLHNDSELKAAFKQLRDKSYAWAMFIIRTELDSGATIRREPENYVDAARDYGFRSPVEQFPISLDKEAEFEWFDLAEVNEIIVPNLNEAVITSEFESSSVIAEDSFKKRQPIEVVRDGSAKNITVDDCVGEMDRGSIVKEDRAQEPRINMRQHLSLNLERKNLSMIMV</sequence>
<gene>
    <name evidence="1" type="ORF">WN944_027392</name>
</gene>
<evidence type="ECO:0000313" key="1">
    <source>
        <dbReference type="EMBL" id="KAK9175386.1"/>
    </source>
</evidence>
<organism evidence="1 2">
    <name type="scientific">Citrus x changshan-huyou</name>
    <dbReference type="NCBI Taxonomy" id="2935761"/>
    <lineage>
        <taxon>Eukaryota</taxon>
        <taxon>Viridiplantae</taxon>
        <taxon>Streptophyta</taxon>
        <taxon>Embryophyta</taxon>
        <taxon>Tracheophyta</taxon>
        <taxon>Spermatophyta</taxon>
        <taxon>Magnoliopsida</taxon>
        <taxon>eudicotyledons</taxon>
        <taxon>Gunneridae</taxon>
        <taxon>Pentapetalae</taxon>
        <taxon>rosids</taxon>
        <taxon>malvids</taxon>
        <taxon>Sapindales</taxon>
        <taxon>Rutaceae</taxon>
        <taxon>Aurantioideae</taxon>
        <taxon>Citrus</taxon>
    </lineage>
</organism>
<dbReference type="AlphaFoldDB" id="A0AAP0QCY4"/>
<protein>
    <submittedName>
        <fullName evidence="1">Uncharacterized protein</fullName>
    </submittedName>
</protein>